<evidence type="ECO:0000313" key="1">
    <source>
        <dbReference type="EMBL" id="GAA2455068.1"/>
    </source>
</evidence>
<reference evidence="2" key="1">
    <citation type="journal article" date="2019" name="Int. J. Syst. Evol. Microbiol.">
        <title>The Global Catalogue of Microorganisms (GCM) 10K type strain sequencing project: providing services to taxonomists for standard genome sequencing and annotation.</title>
        <authorList>
            <consortium name="The Broad Institute Genomics Platform"/>
            <consortium name="The Broad Institute Genome Sequencing Center for Infectious Disease"/>
            <person name="Wu L."/>
            <person name="Ma J."/>
        </authorList>
    </citation>
    <scope>NUCLEOTIDE SEQUENCE [LARGE SCALE GENOMIC DNA]</scope>
    <source>
        <strain evidence="2">JCM 6305</strain>
    </source>
</reference>
<gene>
    <name evidence="1" type="ORF">GCM10010405_43800</name>
</gene>
<name>A0ABP5XJD4_9ACTN</name>
<protein>
    <submittedName>
        <fullName evidence="1">Uncharacterized protein</fullName>
    </submittedName>
</protein>
<accession>A0ABP5XJD4</accession>
<evidence type="ECO:0000313" key="2">
    <source>
        <dbReference type="Proteomes" id="UP001501638"/>
    </source>
</evidence>
<keyword evidence="2" id="KW-1185">Reference proteome</keyword>
<dbReference type="EMBL" id="BAAASZ010000030">
    <property type="protein sequence ID" value="GAA2455068.1"/>
    <property type="molecule type" value="Genomic_DNA"/>
</dbReference>
<sequence length="77" mass="7730">MRASGDWITAVPHLGFSGLGHGADPVSKAFDAHRLTAQRASGHGSCFTPGMGSTANLAAVGTGDYGCAGSARQLRVS</sequence>
<proteinExistence type="predicted"/>
<dbReference type="Proteomes" id="UP001501638">
    <property type="component" value="Unassembled WGS sequence"/>
</dbReference>
<comment type="caution">
    <text evidence="1">The sequence shown here is derived from an EMBL/GenBank/DDBJ whole genome shotgun (WGS) entry which is preliminary data.</text>
</comment>
<organism evidence="1 2">
    <name type="scientific">Streptomyces macrosporus</name>
    <dbReference type="NCBI Taxonomy" id="44032"/>
    <lineage>
        <taxon>Bacteria</taxon>
        <taxon>Bacillati</taxon>
        <taxon>Actinomycetota</taxon>
        <taxon>Actinomycetes</taxon>
        <taxon>Kitasatosporales</taxon>
        <taxon>Streptomycetaceae</taxon>
        <taxon>Streptomyces</taxon>
    </lineage>
</organism>